<dbReference type="InterPro" id="IPR005151">
    <property type="entry name" value="Tail-specific_protease"/>
</dbReference>
<dbReference type="EMBL" id="CP013244">
    <property type="protein sequence ID" value="ANP47053.1"/>
    <property type="molecule type" value="Genomic_DNA"/>
</dbReference>
<evidence type="ECO:0000256" key="1">
    <source>
        <dbReference type="SAM" id="SignalP"/>
    </source>
</evidence>
<dbReference type="GO" id="GO:0030288">
    <property type="term" value="C:outer membrane-bounded periplasmic space"/>
    <property type="evidence" value="ECO:0007669"/>
    <property type="project" value="TreeGrafter"/>
</dbReference>
<dbReference type="GO" id="GO:0008236">
    <property type="term" value="F:serine-type peptidase activity"/>
    <property type="evidence" value="ECO:0007669"/>
    <property type="project" value="InterPro"/>
</dbReference>
<evidence type="ECO:0000313" key="4">
    <source>
        <dbReference type="Proteomes" id="UP000092498"/>
    </source>
</evidence>
<dbReference type="KEGG" id="cbot:ATE48_14585"/>
<organism evidence="3 4">
    <name type="scientific">Candidatus Viadribacter manganicus</name>
    <dbReference type="NCBI Taxonomy" id="1759059"/>
    <lineage>
        <taxon>Bacteria</taxon>
        <taxon>Pseudomonadati</taxon>
        <taxon>Pseudomonadota</taxon>
        <taxon>Alphaproteobacteria</taxon>
        <taxon>Hyphomonadales</taxon>
        <taxon>Hyphomonadaceae</taxon>
        <taxon>Candidatus Viadribacter</taxon>
    </lineage>
</organism>
<dbReference type="PANTHER" id="PTHR32060:SF30">
    <property type="entry name" value="CARBOXY-TERMINAL PROCESSING PROTEASE CTPA"/>
    <property type="match status" value="1"/>
</dbReference>
<dbReference type="GO" id="GO:0004175">
    <property type="term" value="F:endopeptidase activity"/>
    <property type="evidence" value="ECO:0007669"/>
    <property type="project" value="TreeGrafter"/>
</dbReference>
<name>A0A1B1AKH1_9PROT</name>
<dbReference type="SUPFAM" id="SSF52096">
    <property type="entry name" value="ClpP/crotonase"/>
    <property type="match status" value="1"/>
</dbReference>
<dbReference type="STRING" id="1759059.ATE48_14585"/>
<dbReference type="RefSeq" id="WP_066772711.1">
    <property type="nucleotide sequence ID" value="NZ_CP013244.1"/>
</dbReference>
<dbReference type="InterPro" id="IPR029045">
    <property type="entry name" value="ClpP/crotonase-like_dom_sf"/>
</dbReference>
<dbReference type="PROSITE" id="PS51318">
    <property type="entry name" value="TAT"/>
    <property type="match status" value="1"/>
</dbReference>
<dbReference type="GO" id="GO:0006508">
    <property type="term" value="P:proteolysis"/>
    <property type="evidence" value="ECO:0007669"/>
    <property type="project" value="InterPro"/>
</dbReference>
<accession>A0A1B1AKH1</accession>
<gene>
    <name evidence="3" type="ORF">ATE48_14585</name>
</gene>
<dbReference type="Proteomes" id="UP000092498">
    <property type="component" value="Chromosome"/>
</dbReference>
<evidence type="ECO:0000313" key="3">
    <source>
        <dbReference type="EMBL" id="ANP47053.1"/>
    </source>
</evidence>
<dbReference type="AlphaFoldDB" id="A0A1B1AKH1"/>
<dbReference type="OrthoDB" id="5480566at2"/>
<dbReference type="Pfam" id="PF03572">
    <property type="entry name" value="Peptidase_S41"/>
    <property type="match status" value="1"/>
</dbReference>
<evidence type="ECO:0000259" key="2">
    <source>
        <dbReference type="Pfam" id="PF03572"/>
    </source>
</evidence>
<reference evidence="3 4" key="1">
    <citation type="submission" date="2015-11" db="EMBL/GenBank/DDBJ databases">
        <title>Whole-Genome Sequence of Candidatus Oderbacter manganicum from the National Park Lower Oder Valley, Germany.</title>
        <authorList>
            <person name="Braun B."/>
            <person name="Liere K."/>
            <person name="Szewzyk U."/>
        </authorList>
    </citation>
    <scope>NUCLEOTIDE SEQUENCE [LARGE SCALE GENOMIC DNA]</scope>
    <source>
        <strain evidence="3 4">OTSz_A_272</strain>
    </source>
</reference>
<dbReference type="InParanoid" id="A0A1B1AKH1"/>
<sequence length="477" mass="52866">MWSRRAVLLGASGAALTLAARAAPLGDASSDVAILRDAYESLHPGLYRYNTPREMAARFDALSRAWSRPQSRAEAYLSLSRFLTTIKCGHTYANFYNQSEDVQAELFDAQRLLPFQFVWIDGRMVVLTNQSSDPRLARGAEILSIDGHSTPSILRTLMAYARADGNNSAKRRALLEVRGFDRYETFDVFYGLIYRPGASVRLRVRAPSAARAETLEVATIDLATRRALIIAEPEENGPVWTLSYPRTQTALLTMPNWALYNSSWDWRGFLDQSFAEIAARNITKLIVDIRGNEGGNDCGDLVAARLIDAPIAREGNARRTRYRQTPDRLNQYLDTWDRSFRNWGDDAVPREDGFFDLRGETEADQIEPLGPRFRGGVDVLIDSQNSSATFQFASCIKGNRLGRLVGAPTGGNQRGINGGAFFFLRLPASGLEADVPLIGRFPLSPKPDAGIVPDIEIALTREDIASGHDAALEFALR</sequence>
<proteinExistence type="predicted"/>
<dbReference type="InterPro" id="IPR006311">
    <property type="entry name" value="TAT_signal"/>
</dbReference>
<dbReference type="GO" id="GO:0007165">
    <property type="term" value="P:signal transduction"/>
    <property type="evidence" value="ECO:0007669"/>
    <property type="project" value="TreeGrafter"/>
</dbReference>
<keyword evidence="4" id="KW-1185">Reference proteome</keyword>
<dbReference type="PANTHER" id="PTHR32060">
    <property type="entry name" value="TAIL-SPECIFIC PROTEASE"/>
    <property type="match status" value="1"/>
</dbReference>
<protein>
    <recommendedName>
        <fullName evidence="2">Tail specific protease domain-containing protein</fullName>
    </recommendedName>
</protein>
<keyword evidence="1" id="KW-0732">Signal</keyword>
<dbReference type="Gene3D" id="3.90.226.10">
    <property type="entry name" value="2-enoyl-CoA Hydratase, Chain A, domain 1"/>
    <property type="match status" value="1"/>
</dbReference>
<feature type="domain" description="Tail specific protease" evidence="2">
    <location>
        <begin position="250"/>
        <end position="413"/>
    </location>
</feature>
<feature type="chain" id="PRO_5008518935" description="Tail specific protease domain-containing protein" evidence="1">
    <location>
        <begin position="23"/>
        <end position="477"/>
    </location>
</feature>
<feature type="signal peptide" evidence="1">
    <location>
        <begin position="1"/>
        <end position="22"/>
    </location>
</feature>